<dbReference type="AlphaFoldDB" id="A0A6M1S365"/>
<dbReference type="Gene3D" id="3.20.170.20">
    <property type="entry name" value="Protein of unknown function DUF952"/>
    <property type="match status" value="1"/>
</dbReference>
<dbReference type="Proteomes" id="UP000477849">
    <property type="component" value="Unassembled WGS sequence"/>
</dbReference>
<evidence type="ECO:0000313" key="2">
    <source>
        <dbReference type="Proteomes" id="UP000477849"/>
    </source>
</evidence>
<reference evidence="1 2" key="1">
    <citation type="submission" date="2020-02" db="EMBL/GenBank/DDBJ databases">
        <title>Genome sequence of the type strain CCBAU10050 of Rhizobium daejeonense.</title>
        <authorList>
            <person name="Gao J."/>
            <person name="Sun J."/>
        </authorList>
    </citation>
    <scope>NUCLEOTIDE SEQUENCE [LARGE SCALE GENOMIC DNA]</scope>
    <source>
        <strain evidence="1 2">CCBAU10050</strain>
    </source>
</reference>
<name>A0A6M1S365_9HYPH</name>
<keyword evidence="2" id="KW-1185">Reference proteome</keyword>
<comment type="caution">
    <text evidence="1">The sequence shown here is derived from an EMBL/GenBank/DDBJ whole genome shotgun (WGS) entry which is preliminary data.</text>
</comment>
<dbReference type="InterPro" id="IPR009297">
    <property type="entry name" value="DUF952"/>
</dbReference>
<dbReference type="Pfam" id="PF06108">
    <property type="entry name" value="DUF952"/>
    <property type="match status" value="1"/>
</dbReference>
<dbReference type="EMBL" id="JAAKZH010000004">
    <property type="protein sequence ID" value="NGO64681.1"/>
    <property type="molecule type" value="Genomic_DNA"/>
</dbReference>
<dbReference type="PANTHER" id="PTHR34129:SF1">
    <property type="entry name" value="DUF952 DOMAIN-CONTAINING PROTEIN"/>
    <property type="match status" value="1"/>
</dbReference>
<proteinExistence type="predicted"/>
<accession>A0A6M1S365</accession>
<dbReference type="SUPFAM" id="SSF56399">
    <property type="entry name" value="ADP-ribosylation"/>
    <property type="match status" value="1"/>
</dbReference>
<dbReference type="PANTHER" id="PTHR34129">
    <property type="entry name" value="BLR1139 PROTEIN"/>
    <property type="match status" value="1"/>
</dbReference>
<protein>
    <submittedName>
        <fullName evidence="1">DUF952 domain-containing protein</fullName>
    </submittedName>
</protein>
<organism evidence="1 2">
    <name type="scientific">Rhizobium daejeonense</name>
    <dbReference type="NCBI Taxonomy" id="240521"/>
    <lineage>
        <taxon>Bacteria</taxon>
        <taxon>Pseudomonadati</taxon>
        <taxon>Pseudomonadota</taxon>
        <taxon>Alphaproteobacteria</taxon>
        <taxon>Hyphomicrobiales</taxon>
        <taxon>Rhizobiaceae</taxon>
        <taxon>Rhizobium/Agrobacterium group</taxon>
        <taxon>Rhizobium</taxon>
    </lineage>
</organism>
<sequence>MHRSHRRRKDAPLERIIYKIVPQELWHEARAEGLFRGASIDLQDGYIHFSTGAQAVETARRYFAGVSGLLLVAVEAAALGDALRYEPSRGGELFPHLYANLPMGAVLWEKPLPLRADGSHEFPEMA</sequence>
<evidence type="ECO:0000313" key="1">
    <source>
        <dbReference type="EMBL" id="NGO64681.1"/>
    </source>
</evidence>
<gene>
    <name evidence="1" type="ORF">G6N76_13500</name>
</gene>